<dbReference type="Gene3D" id="3.30.470.10">
    <property type="match status" value="1"/>
</dbReference>
<dbReference type="EMBL" id="SMBX01000001">
    <property type="protein sequence ID" value="TCV02829.1"/>
    <property type="molecule type" value="Genomic_DNA"/>
</dbReference>
<dbReference type="InterPro" id="IPR036038">
    <property type="entry name" value="Aminotransferase-like"/>
</dbReference>
<evidence type="ECO:0000313" key="4">
    <source>
        <dbReference type="EMBL" id="TCV02829.1"/>
    </source>
</evidence>
<evidence type="ECO:0000256" key="1">
    <source>
        <dbReference type="ARBA" id="ARBA00001933"/>
    </source>
</evidence>
<comment type="caution">
    <text evidence="4">The sequence shown here is derived from an EMBL/GenBank/DDBJ whole genome shotgun (WGS) entry which is preliminary data.</text>
</comment>
<dbReference type="PANTHER" id="PTHR42743">
    <property type="entry name" value="AMINO-ACID AMINOTRANSFERASE"/>
    <property type="match status" value="1"/>
</dbReference>
<dbReference type="Pfam" id="PF01063">
    <property type="entry name" value="Aminotran_4"/>
    <property type="match status" value="1"/>
</dbReference>
<accession>A0A4R3VGJ5</accession>
<dbReference type="InterPro" id="IPR043132">
    <property type="entry name" value="BCAT-like_C"/>
</dbReference>
<dbReference type="OrthoDB" id="9805628at2"/>
<sequence>MIADVDVDSQVWLNGEFVRLGDAKVSVLDRGFVFGDGIYEVVPVYRGKPFRMDAHIARLQRSLAEIRIETGRTADDWKALFLEVLQRSGMEDCIVYLQVTRGVAKRDHRFPADARPTIFCMASPRKPPSAQAREQGLSAVAMPDLRWLNCHIKSVSLLGNVLAKQHAVDSGVDEVIQFRGDALTEGASCNIWVVRNGELLAPRRNHLILEGIRYGLLEELAQKAGITLRECIVTRNDVDHADELLLSSATTEVLPITRFEGRPVGKGVPGPVYQALRARYDAVLAAL</sequence>
<dbReference type="GO" id="GO:0005829">
    <property type="term" value="C:cytosol"/>
    <property type="evidence" value="ECO:0007669"/>
    <property type="project" value="TreeGrafter"/>
</dbReference>
<evidence type="ECO:0000256" key="3">
    <source>
        <dbReference type="ARBA" id="ARBA00022898"/>
    </source>
</evidence>
<dbReference type="InterPro" id="IPR043131">
    <property type="entry name" value="BCAT-like_N"/>
</dbReference>
<dbReference type="InterPro" id="IPR050571">
    <property type="entry name" value="Class-IV_PLP-Dep_Aminotrnsfr"/>
</dbReference>
<dbReference type="RefSeq" id="WP_132472724.1">
    <property type="nucleotide sequence ID" value="NZ_JBHRVM010000001.1"/>
</dbReference>
<dbReference type="GO" id="GO:0046394">
    <property type="term" value="P:carboxylic acid biosynthetic process"/>
    <property type="evidence" value="ECO:0007669"/>
    <property type="project" value="UniProtKB-ARBA"/>
</dbReference>
<evidence type="ECO:0000256" key="2">
    <source>
        <dbReference type="ARBA" id="ARBA00009320"/>
    </source>
</evidence>
<reference evidence="4 5" key="1">
    <citation type="submission" date="2019-03" db="EMBL/GenBank/DDBJ databases">
        <title>Genomic Encyclopedia of Type Strains, Phase IV (KMG-IV): sequencing the most valuable type-strain genomes for metagenomic binning, comparative biology and taxonomic classification.</title>
        <authorList>
            <person name="Goeker M."/>
        </authorList>
    </citation>
    <scope>NUCLEOTIDE SEQUENCE [LARGE SCALE GENOMIC DNA]</scope>
    <source>
        <strain evidence="4 5">DSM 100048</strain>
    </source>
</reference>
<dbReference type="InterPro" id="IPR001544">
    <property type="entry name" value="Aminotrans_IV"/>
</dbReference>
<proteinExistence type="inferred from homology"/>
<comment type="similarity">
    <text evidence="2">Belongs to the class-IV pyridoxal-phosphate-dependent aminotransferase family.</text>
</comment>
<comment type="cofactor">
    <cofactor evidence="1">
        <name>pyridoxal 5'-phosphate</name>
        <dbReference type="ChEBI" id="CHEBI:597326"/>
    </cofactor>
</comment>
<dbReference type="GO" id="GO:0008652">
    <property type="term" value="P:amino acid biosynthetic process"/>
    <property type="evidence" value="ECO:0007669"/>
    <property type="project" value="UniProtKB-ARBA"/>
</dbReference>
<name>A0A4R3VGJ5_9BURK</name>
<dbReference type="Gene3D" id="3.20.10.10">
    <property type="entry name" value="D-amino Acid Aminotransferase, subunit A, domain 2"/>
    <property type="match status" value="1"/>
</dbReference>
<protein>
    <submittedName>
        <fullName evidence="4">D-alanine transaminase</fullName>
    </submittedName>
</protein>
<organism evidence="4 5">
    <name type="scientific">Paracandidimonas soli</name>
    <dbReference type="NCBI Taxonomy" id="1917182"/>
    <lineage>
        <taxon>Bacteria</taxon>
        <taxon>Pseudomonadati</taxon>
        <taxon>Pseudomonadota</taxon>
        <taxon>Betaproteobacteria</taxon>
        <taxon>Burkholderiales</taxon>
        <taxon>Alcaligenaceae</taxon>
        <taxon>Paracandidimonas</taxon>
    </lineage>
</organism>
<evidence type="ECO:0000313" key="5">
    <source>
        <dbReference type="Proteomes" id="UP000294692"/>
    </source>
</evidence>
<dbReference type="FunFam" id="3.20.10.10:FF:000002">
    <property type="entry name" value="D-alanine aminotransferase"/>
    <property type="match status" value="1"/>
</dbReference>
<gene>
    <name evidence="4" type="ORF">EV686_101286</name>
</gene>
<dbReference type="Proteomes" id="UP000294692">
    <property type="component" value="Unassembled WGS sequence"/>
</dbReference>
<dbReference type="GO" id="GO:0003824">
    <property type="term" value="F:catalytic activity"/>
    <property type="evidence" value="ECO:0007669"/>
    <property type="project" value="InterPro"/>
</dbReference>
<keyword evidence="3" id="KW-0663">Pyridoxal phosphate</keyword>
<dbReference type="PANTHER" id="PTHR42743:SF10">
    <property type="entry name" value="D-ALANINE AMINOTRANSFERASE"/>
    <property type="match status" value="1"/>
</dbReference>
<dbReference type="SUPFAM" id="SSF56752">
    <property type="entry name" value="D-aminoacid aminotransferase-like PLP-dependent enzymes"/>
    <property type="match status" value="1"/>
</dbReference>
<dbReference type="AlphaFoldDB" id="A0A4R3VGJ5"/>
<keyword evidence="5" id="KW-1185">Reference proteome</keyword>
<dbReference type="CDD" id="cd01558">
    <property type="entry name" value="D-AAT_like"/>
    <property type="match status" value="1"/>
</dbReference>